<keyword evidence="2" id="KW-1185">Reference proteome</keyword>
<name>A0A1H1VD21_9FLAO</name>
<dbReference type="EMBL" id="LT629774">
    <property type="protein sequence ID" value="SDS82682.1"/>
    <property type="molecule type" value="Genomic_DNA"/>
</dbReference>
<dbReference type="AlphaFoldDB" id="A0A1H1VD21"/>
<protein>
    <submittedName>
        <fullName evidence="1">Uncharacterized protein</fullName>
    </submittedName>
</protein>
<accession>A0A1H1VD21</accession>
<evidence type="ECO:0000313" key="1">
    <source>
        <dbReference type="EMBL" id="SDS82682.1"/>
    </source>
</evidence>
<organism evidence="1 2">
    <name type="scientific">Winogradskyella sediminis</name>
    <dbReference type="NCBI Taxonomy" id="1382466"/>
    <lineage>
        <taxon>Bacteria</taxon>
        <taxon>Pseudomonadati</taxon>
        <taxon>Bacteroidota</taxon>
        <taxon>Flavobacteriia</taxon>
        <taxon>Flavobacteriales</taxon>
        <taxon>Flavobacteriaceae</taxon>
        <taxon>Winogradskyella</taxon>
    </lineage>
</organism>
<reference evidence="1 2" key="1">
    <citation type="submission" date="2016-10" db="EMBL/GenBank/DDBJ databases">
        <authorList>
            <person name="Varghese N."/>
            <person name="Submissions S."/>
        </authorList>
    </citation>
    <scope>NUCLEOTIDE SEQUENCE [LARGE SCALE GENOMIC DNA]</scope>
    <source>
        <strain evidence="1 2">RHA_55</strain>
    </source>
</reference>
<gene>
    <name evidence="1" type="ORF">SAMN04489797_2518</name>
</gene>
<dbReference type="STRING" id="1249933.SAMN04489797_2518"/>
<dbReference type="RefSeq" id="WP_092447023.1">
    <property type="nucleotide sequence ID" value="NZ_JBLXAG010000005.1"/>
</dbReference>
<evidence type="ECO:0000313" key="2">
    <source>
        <dbReference type="Proteomes" id="UP000198963"/>
    </source>
</evidence>
<proteinExistence type="predicted"/>
<dbReference type="Proteomes" id="UP000198963">
    <property type="component" value="Chromosome I"/>
</dbReference>
<sequence length="205" mass="24292">MDQINNLIALKSMLELNMINSNLNILLAQISNKILARKIINELKRRNYGHIITLIDEHLYQTNQNPLCYHKNDIKQFDFETIENSNIKDLKCVLGISILNFNTAKDISGEDTDFLIHWDNLNRFAVYCRKHLVEIIKEHPEYPLYIEKEIKEAKLGTYTKFTICCQKVIERLYEDRVNDKSHLGEYKDWYMDAYDNDASNLWNND</sequence>